<reference evidence="2" key="1">
    <citation type="submission" date="2023-04" db="EMBL/GenBank/DDBJ databases">
        <title>Ambrosiozyma monospora NBRC 1965.</title>
        <authorList>
            <person name="Ichikawa N."/>
            <person name="Sato H."/>
            <person name="Tonouchi N."/>
        </authorList>
    </citation>
    <scope>NUCLEOTIDE SEQUENCE</scope>
    <source>
        <strain evidence="2">NBRC 1965</strain>
    </source>
</reference>
<evidence type="ECO:0000256" key="1">
    <source>
        <dbReference type="SAM" id="Phobius"/>
    </source>
</evidence>
<comment type="caution">
    <text evidence="2">The sequence shown here is derived from an EMBL/GenBank/DDBJ whole genome shotgun (WGS) entry which is preliminary data.</text>
</comment>
<protein>
    <submittedName>
        <fullName evidence="2">Unnamed protein product</fullName>
    </submittedName>
</protein>
<accession>A0A9W6Z8V4</accession>
<evidence type="ECO:0000313" key="3">
    <source>
        <dbReference type="Proteomes" id="UP001165063"/>
    </source>
</evidence>
<keyword evidence="3" id="KW-1185">Reference proteome</keyword>
<dbReference type="AlphaFoldDB" id="A0A9W6Z8V4"/>
<name>A0A9W6Z8V4_AMBMO</name>
<dbReference type="EMBL" id="BSXU01007204">
    <property type="protein sequence ID" value="GMG56304.1"/>
    <property type="molecule type" value="Genomic_DNA"/>
</dbReference>
<keyword evidence="1" id="KW-0812">Transmembrane</keyword>
<evidence type="ECO:0000313" key="2">
    <source>
        <dbReference type="EMBL" id="GMG56304.1"/>
    </source>
</evidence>
<gene>
    <name evidence="2" type="ORF">Amon01_000837100</name>
</gene>
<keyword evidence="1" id="KW-0472">Membrane</keyword>
<proteinExistence type="predicted"/>
<feature type="transmembrane region" description="Helical" evidence="1">
    <location>
        <begin position="169"/>
        <end position="189"/>
    </location>
</feature>
<organism evidence="2 3">
    <name type="scientific">Ambrosiozyma monospora</name>
    <name type="common">Yeast</name>
    <name type="synonym">Endomycopsis monosporus</name>
    <dbReference type="NCBI Taxonomy" id="43982"/>
    <lineage>
        <taxon>Eukaryota</taxon>
        <taxon>Fungi</taxon>
        <taxon>Dikarya</taxon>
        <taxon>Ascomycota</taxon>
        <taxon>Saccharomycotina</taxon>
        <taxon>Pichiomycetes</taxon>
        <taxon>Pichiales</taxon>
        <taxon>Pichiaceae</taxon>
        <taxon>Ambrosiozyma</taxon>
    </lineage>
</organism>
<dbReference type="Proteomes" id="UP001165063">
    <property type="component" value="Unassembled WGS sequence"/>
</dbReference>
<sequence>MATERSYEWKCIPKTVDNIVLSRLEPPYDWYPIKRLGPVKDDQHDQLKLLGVHIPKYLQHVELTIEKKMFSLHDITSIYINKSPKERAKINKKELYVNIVVSSKTTKLQINIDRDFNTDPIVICESSIVENIGVKYKKHLIVCRRRNSTVYLARKGSEFEKNKDFSDSLWFYLFMVFVWNAICVSILFTFFIPKWLQFSLPFECLSAHLLLRLRNKYKKDYKRIVY</sequence>
<keyword evidence="1" id="KW-1133">Transmembrane helix</keyword>